<feature type="transmembrane region" description="Helical" evidence="6">
    <location>
        <begin position="6"/>
        <end position="27"/>
    </location>
</feature>
<sequence length="130" mass="14109">MVDTIIAIIALSFTAAIGILLVVLGCALKDYGTWWPLFVLLFYCLAPIPTIVAKRLSEDFSSNSSNVAKEVSFFITSGIVISAFGLPIVLARCTIIEWGAVALVLSGNVFIFCTILAYFLIFSGDDEWGF</sequence>
<keyword evidence="8" id="KW-1185">Reference proteome</keyword>
<dbReference type="GO" id="GO:0016020">
    <property type="term" value="C:membrane"/>
    <property type="evidence" value="ECO:0007669"/>
    <property type="project" value="UniProtKB-SubCell"/>
</dbReference>
<evidence type="ECO:0000313" key="8">
    <source>
        <dbReference type="Proteomes" id="UP000887567"/>
    </source>
</evidence>
<dbReference type="PANTHER" id="PTHR12050">
    <property type="entry name" value="LEPTIN RECEPTOR-RELATED"/>
    <property type="match status" value="1"/>
</dbReference>
<keyword evidence="4 6" id="KW-1133">Transmembrane helix</keyword>
<dbReference type="EnsemblMetazoa" id="XM_021039114.2">
    <property type="protein sequence ID" value="XP_020894773.1"/>
    <property type="gene ID" value="LOC110233789"/>
</dbReference>
<feature type="transmembrane region" description="Helical" evidence="6">
    <location>
        <begin position="98"/>
        <end position="121"/>
    </location>
</feature>
<dbReference type="OMA" id="ICARCAN"/>
<keyword evidence="3 6" id="KW-0812">Transmembrane</keyword>
<dbReference type="GO" id="GO:0032511">
    <property type="term" value="P:late endosome to vacuole transport via multivesicular body sorting pathway"/>
    <property type="evidence" value="ECO:0007669"/>
    <property type="project" value="TreeGrafter"/>
</dbReference>
<evidence type="ECO:0000313" key="7">
    <source>
        <dbReference type="EnsemblMetazoa" id="XP_020894773.1"/>
    </source>
</evidence>
<dbReference type="PANTHER" id="PTHR12050:SF0">
    <property type="entry name" value="RH04491P"/>
    <property type="match status" value="1"/>
</dbReference>
<dbReference type="OrthoDB" id="14246at2759"/>
<organism evidence="7 8">
    <name type="scientific">Exaiptasia diaphana</name>
    <name type="common">Tropical sea anemone</name>
    <name type="synonym">Aiptasia pulchella</name>
    <dbReference type="NCBI Taxonomy" id="2652724"/>
    <lineage>
        <taxon>Eukaryota</taxon>
        <taxon>Metazoa</taxon>
        <taxon>Cnidaria</taxon>
        <taxon>Anthozoa</taxon>
        <taxon>Hexacorallia</taxon>
        <taxon>Actiniaria</taxon>
        <taxon>Aiptasiidae</taxon>
        <taxon>Exaiptasia</taxon>
    </lineage>
</organism>
<evidence type="ECO:0000256" key="6">
    <source>
        <dbReference type="SAM" id="Phobius"/>
    </source>
</evidence>
<protein>
    <submittedName>
        <fullName evidence="7">Uncharacterized protein</fullName>
    </submittedName>
</protein>
<feature type="transmembrane region" description="Helical" evidence="6">
    <location>
        <begin position="73"/>
        <end position="91"/>
    </location>
</feature>
<dbReference type="RefSeq" id="XP_020894773.1">
    <property type="nucleotide sequence ID" value="XM_021039114.2"/>
</dbReference>
<keyword evidence="5 6" id="KW-0472">Membrane</keyword>
<comment type="similarity">
    <text evidence="2">Belongs to the OB-RGRP/VPS55 family.</text>
</comment>
<feature type="transmembrane region" description="Helical" evidence="6">
    <location>
        <begin position="34"/>
        <end position="53"/>
    </location>
</feature>
<evidence type="ECO:0000256" key="5">
    <source>
        <dbReference type="ARBA" id="ARBA00023136"/>
    </source>
</evidence>
<dbReference type="AlphaFoldDB" id="A0A913WVJ7"/>
<evidence type="ECO:0000256" key="2">
    <source>
        <dbReference type="ARBA" id="ARBA00005645"/>
    </source>
</evidence>
<name>A0A913WVJ7_EXADI</name>
<comment type="subcellular location">
    <subcellularLocation>
        <location evidence="1">Membrane</location>
        <topology evidence="1">Multi-pass membrane protein</topology>
    </subcellularLocation>
</comment>
<dbReference type="Pfam" id="PF04133">
    <property type="entry name" value="Vps55"/>
    <property type="match status" value="1"/>
</dbReference>
<dbReference type="InterPro" id="IPR007262">
    <property type="entry name" value="Vps55/LEPROT"/>
</dbReference>
<accession>A0A913WVJ7</accession>
<reference evidence="7" key="1">
    <citation type="submission" date="2022-11" db="UniProtKB">
        <authorList>
            <consortium name="EnsemblMetazoa"/>
        </authorList>
    </citation>
    <scope>IDENTIFICATION</scope>
</reference>
<dbReference type="Proteomes" id="UP000887567">
    <property type="component" value="Unplaced"/>
</dbReference>
<evidence type="ECO:0000256" key="1">
    <source>
        <dbReference type="ARBA" id="ARBA00004141"/>
    </source>
</evidence>
<dbReference type="GO" id="GO:0005768">
    <property type="term" value="C:endosome"/>
    <property type="evidence" value="ECO:0007669"/>
    <property type="project" value="TreeGrafter"/>
</dbReference>
<proteinExistence type="inferred from homology"/>
<dbReference type="GeneID" id="110233789"/>
<dbReference type="KEGG" id="epa:110233789"/>
<evidence type="ECO:0000256" key="3">
    <source>
        <dbReference type="ARBA" id="ARBA00022692"/>
    </source>
</evidence>
<evidence type="ECO:0000256" key="4">
    <source>
        <dbReference type="ARBA" id="ARBA00022989"/>
    </source>
</evidence>